<comment type="caution">
    <text evidence="1">The sequence shown here is derived from an EMBL/GenBank/DDBJ whole genome shotgun (WGS) entry which is preliminary data.</text>
</comment>
<dbReference type="EMBL" id="JAVRHO010000024">
    <property type="protein sequence ID" value="MDT0647945.1"/>
    <property type="molecule type" value="Genomic_DNA"/>
</dbReference>
<gene>
    <name evidence="1" type="ORF">RM545_14700</name>
</gene>
<evidence type="ECO:0008006" key="3">
    <source>
        <dbReference type="Google" id="ProtNLM"/>
    </source>
</evidence>
<evidence type="ECO:0000313" key="1">
    <source>
        <dbReference type="EMBL" id="MDT0647945.1"/>
    </source>
</evidence>
<protein>
    <recommendedName>
        <fullName evidence="3">MG2 domain-containing protein</fullName>
    </recommendedName>
</protein>
<dbReference type="RefSeq" id="WP_311496045.1">
    <property type="nucleotide sequence ID" value="NZ_JAVRHO010000024.1"/>
</dbReference>
<dbReference type="Proteomes" id="UP001245285">
    <property type="component" value="Unassembled WGS sequence"/>
</dbReference>
<evidence type="ECO:0000313" key="2">
    <source>
        <dbReference type="Proteomes" id="UP001245285"/>
    </source>
</evidence>
<proteinExistence type="predicted"/>
<name>A0ABU3CNK8_9FLAO</name>
<reference evidence="1 2" key="1">
    <citation type="submission" date="2023-09" db="EMBL/GenBank/DDBJ databases">
        <authorList>
            <person name="Rey-Velasco X."/>
        </authorList>
    </citation>
    <scope>NUCLEOTIDE SEQUENCE [LARGE SCALE GENOMIC DNA]</scope>
    <source>
        <strain evidence="1 2">F260</strain>
    </source>
</reference>
<sequence length="594" mass="67953">MKREFYCFILMVLLQGDFLHSQVKSDQEVLRLANTIPQEKMFVHYNTSVGIAGESLRYKLYAISEATNKLISISKLGYVEIIGKNDIVLFQQKIKLENGSGYGDFFIPVNVKSGNYKIIAYTHWMKNKGEENYFKGDLAIINPYSEDQTAIIGSIEESDSSTHSEKSFQILPESTAKNSLASISTSAKNYGKREKVLVNIDLQVADAASGSYSMLVRKLDTFDKPQRPNADNWSLNEPSKKLVQEFKEGKYFPEIRGEILKGKILSRASANVSVNNKVLALSIPGRNDILKFAKTDDDGKFHFILDVSESGGESAVLQVMDMDVEDFDIRLNEKFTQNYKNLEFSNFRFKPEMEEWLKERSIYNQIENSYLIVKSDEIISSSQDLPFYGEMTEIYDLDDYTRFQTVKETFVEIIKFGSIKKGNDGKNHFEVRSYRTSLSSGLPTLLLVDGLLIQNHEEFMDFDSRKIDKIGILRDKYYLGPLVFQGVITIETKQQDYFLSVNQDLILEKGTLKTSPEKTYFSPDYEVSRQEKIPDFRYELYWNPDVKVKKEDQPIEFYTSDVSGTFLITLEGFTGEGKPVSASKTIKVLESEDL</sequence>
<accession>A0ABU3CNK8</accession>
<keyword evidence="2" id="KW-1185">Reference proteome</keyword>
<organism evidence="1 2">
    <name type="scientific">Autumnicola lenta</name>
    <dbReference type="NCBI Taxonomy" id="3075593"/>
    <lineage>
        <taxon>Bacteria</taxon>
        <taxon>Pseudomonadati</taxon>
        <taxon>Bacteroidota</taxon>
        <taxon>Flavobacteriia</taxon>
        <taxon>Flavobacteriales</taxon>
        <taxon>Flavobacteriaceae</taxon>
        <taxon>Autumnicola</taxon>
    </lineage>
</organism>